<evidence type="ECO:0000256" key="2">
    <source>
        <dbReference type="ARBA" id="ARBA00022692"/>
    </source>
</evidence>
<protein>
    <submittedName>
        <fullName evidence="7">Acetyltransferase ataH</fullName>
    </submittedName>
</protein>
<dbReference type="OrthoDB" id="1077582at2759"/>
<evidence type="ECO:0000259" key="6">
    <source>
        <dbReference type="Pfam" id="PF13813"/>
    </source>
</evidence>
<dbReference type="AlphaFoldDB" id="A0A484FG89"/>
<keyword evidence="2 5" id="KW-0812">Transmembrane</keyword>
<evidence type="ECO:0000256" key="1">
    <source>
        <dbReference type="ARBA" id="ARBA00004141"/>
    </source>
</evidence>
<reference evidence="8" key="1">
    <citation type="journal article" date="2013" name="New Phytol.">
        <title>Comparative genomic and transcriptomic analyses reveal the hemibiotrophic stage shift of Colletotrichum fungi.</title>
        <authorList>
            <person name="Gan P."/>
            <person name="Ikeda K."/>
            <person name="Irieda H."/>
            <person name="Narusaka M."/>
            <person name="O'Connell R.J."/>
            <person name="Narusaka Y."/>
            <person name="Takano Y."/>
            <person name="Kubo Y."/>
            <person name="Shirasu K."/>
        </authorList>
    </citation>
    <scope>NUCLEOTIDE SEQUENCE [LARGE SCALE GENOMIC DNA]</scope>
    <source>
        <strain evidence="8">104-T / ATCC 96160 / CBS 514.97 / LARS 414 / MAFF 240422</strain>
    </source>
</reference>
<evidence type="ECO:0000313" key="7">
    <source>
        <dbReference type="EMBL" id="TDZ17092.1"/>
    </source>
</evidence>
<dbReference type="Pfam" id="PF13813">
    <property type="entry name" value="MBOAT_2"/>
    <property type="match status" value="1"/>
</dbReference>
<proteinExistence type="predicted"/>
<gene>
    <name evidence="7" type="primary">ataH-0</name>
    <name evidence="7" type="ORF">Cob_v010126</name>
</gene>
<dbReference type="Proteomes" id="UP000014480">
    <property type="component" value="Unassembled WGS sequence"/>
</dbReference>
<feature type="transmembrane region" description="Helical" evidence="5">
    <location>
        <begin position="404"/>
        <end position="422"/>
    </location>
</feature>
<evidence type="ECO:0000256" key="5">
    <source>
        <dbReference type="SAM" id="Phobius"/>
    </source>
</evidence>
<keyword evidence="3 5" id="KW-1133">Transmembrane helix</keyword>
<reference evidence="8" key="2">
    <citation type="journal article" date="2019" name="Mol. Plant Microbe Interact.">
        <title>Genome sequence resources for four phytopathogenic fungi from the Colletotrichum orbiculare species complex.</title>
        <authorList>
            <person name="Gan P."/>
            <person name="Tsushima A."/>
            <person name="Narusaka M."/>
            <person name="Narusaka Y."/>
            <person name="Takano Y."/>
            <person name="Kubo Y."/>
            <person name="Shirasu K."/>
        </authorList>
    </citation>
    <scope>GENOME REANNOTATION</scope>
    <source>
        <strain evidence="8">104-T / ATCC 96160 / CBS 514.97 / LARS 414 / MAFF 240422</strain>
    </source>
</reference>
<accession>A0A484FG89</accession>
<comment type="caution">
    <text evidence="7">The sequence shown here is derived from an EMBL/GenBank/DDBJ whole genome shotgun (WGS) entry which is preliminary data.</text>
</comment>
<dbReference type="GO" id="GO:0016740">
    <property type="term" value="F:transferase activity"/>
    <property type="evidence" value="ECO:0007669"/>
    <property type="project" value="UniProtKB-KW"/>
</dbReference>
<sequence length="468" mass="53705">MDWDMLAEGQLPSDVLTWDSLSYPVSIYLVGLCCHAMAINSDERYRVPLVLAFVAIGLELERYISGMQLSYALKDTPLKFVAVHVMGSVIMVLWEKLVLTEEQKGLPWRARLRATYKTMWNGRFINTTRQAPVYHLLRGQESRELISRDEDEPMAEAAATKEESIAERYATVPNETAEESPEGTGNILPDIRVSDEGAILNATPPNGTRIDDSPIGFLKPRSRWLIHSALHLGLLFVLDAIIQGVFARYGSYSIEAVTLDKTVSIRRLLRNKVAAEEWTARSQYAFEAYWAAYNWYTRLHLACALFFVGTGVDDPDEWPPAFGDVGEAYTLRRFWSKYYDRLIYRTVSGWGEIIMRGVGMGPRPYRRWKRWMLNGVIFLVSGVFHAQTDYLAGFGCGYWEEVAWWMYNFFAICGEAVFLAAFERWCPRFYGAMSGRAGRALGYLWVFAFHFWSKPKQQYVAIWCPSRF</sequence>
<keyword evidence="4 5" id="KW-0472">Membrane</keyword>
<comment type="subcellular location">
    <subcellularLocation>
        <location evidence="1">Membrane</location>
        <topology evidence="1">Multi-pass membrane protein</topology>
    </subcellularLocation>
</comment>
<keyword evidence="8" id="KW-1185">Reference proteome</keyword>
<evidence type="ECO:0000256" key="4">
    <source>
        <dbReference type="ARBA" id="ARBA00023136"/>
    </source>
</evidence>
<feature type="transmembrane region" description="Helical" evidence="5">
    <location>
        <begin position="224"/>
        <end position="246"/>
    </location>
</feature>
<dbReference type="GO" id="GO:0016020">
    <property type="term" value="C:membrane"/>
    <property type="evidence" value="ECO:0007669"/>
    <property type="project" value="UniProtKB-SubCell"/>
</dbReference>
<dbReference type="InterPro" id="IPR032805">
    <property type="entry name" value="Wax_synthase_dom"/>
</dbReference>
<evidence type="ECO:0000313" key="8">
    <source>
        <dbReference type="Proteomes" id="UP000014480"/>
    </source>
</evidence>
<feature type="transmembrane region" description="Helical" evidence="5">
    <location>
        <begin position="371"/>
        <end position="392"/>
    </location>
</feature>
<dbReference type="EMBL" id="AMCV02000032">
    <property type="protein sequence ID" value="TDZ17092.1"/>
    <property type="molecule type" value="Genomic_DNA"/>
</dbReference>
<feature type="domain" description="Wax synthase" evidence="6">
    <location>
        <begin position="318"/>
        <end position="399"/>
    </location>
</feature>
<name>A0A484FG89_COLOR</name>
<organism evidence="7 8">
    <name type="scientific">Colletotrichum orbiculare (strain 104-T / ATCC 96160 / CBS 514.97 / LARS 414 / MAFF 240422)</name>
    <name type="common">Cucumber anthracnose fungus</name>
    <name type="synonym">Colletotrichum lagenarium</name>
    <dbReference type="NCBI Taxonomy" id="1213857"/>
    <lineage>
        <taxon>Eukaryota</taxon>
        <taxon>Fungi</taxon>
        <taxon>Dikarya</taxon>
        <taxon>Ascomycota</taxon>
        <taxon>Pezizomycotina</taxon>
        <taxon>Sordariomycetes</taxon>
        <taxon>Hypocreomycetidae</taxon>
        <taxon>Glomerellales</taxon>
        <taxon>Glomerellaceae</taxon>
        <taxon>Colletotrichum</taxon>
        <taxon>Colletotrichum orbiculare species complex</taxon>
    </lineage>
</organism>
<evidence type="ECO:0000256" key="3">
    <source>
        <dbReference type="ARBA" id="ARBA00022989"/>
    </source>
</evidence>